<organism evidence="2 3">
    <name type="scientific">Suillus placidus</name>
    <dbReference type="NCBI Taxonomy" id="48579"/>
    <lineage>
        <taxon>Eukaryota</taxon>
        <taxon>Fungi</taxon>
        <taxon>Dikarya</taxon>
        <taxon>Basidiomycota</taxon>
        <taxon>Agaricomycotina</taxon>
        <taxon>Agaricomycetes</taxon>
        <taxon>Agaricomycetidae</taxon>
        <taxon>Boletales</taxon>
        <taxon>Suillineae</taxon>
        <taxon>Suillaceae</taxon>
        <taxon>Suillus</taxon>
    </lineage>
</organism>
<accession>A0A9P6ZT30</accession>
<dbReference type="AlphaFoldDB" id="A0A9P6ZT30"/>
<dbReference type="InterPro" id="IPR010730">
    <property type="entry name" value="HET"/>
</dbReference>
<dbReference type="EMBL" id="JABBWD010000028">
    <property type="protein sequence ID" value="KAG1776245.1"/>
    <property type="molecule type" value="Genomic_DNA"/>
</dbReference>
<reference evidence="2" key="1">
    <citation type="journal article" date="2020" name="New Phytol.">
        <title>Comparative genomics reveals dynamic genome evolution in host specialist ectomycorrhizal fungi.</title>
        <authorList>
            <person name="Lofgren L.A."/>
            <person name="Nguyen N.H."/>
            <person name="Vilgalys R."/>
            <person name="Ruytinx J."/>
            <person name="Liao H.L."/>
            <person name="Branco S."/>
            <person name="Kuo A."/>
            <person name="LaButti K."/>
            <person name="Lipzen A."/>
            <person name="Andreopoulos W."/>
            <person name="Pangilinan J."/>
            <person name="Riley R."/>
            <person name="Hundley H."/>
            <person name="Na H."/>
            <person name="Barry K."/>
            <person name="Grigoriev I.V."/>
            <person name="Stajich J.E."/>
            <person name="Kennedy P.G."/>
        </authorList>
    </citation>
    <scope>NUCLEOTIDE SEQUENCE</scope>
    <source>
        <strain evidence="2">DOB743</strain>
    </source>
</reference>
<dbReference type="Proteomes" id="UP000714275">
    <property type="component" value="Unassembled WGS sequence"/>
</dbReference>
<protein>
    <submittedName>
        <fullName evidence="2">Heterokaryon incompatibility protein-domain-containing protein</fullName>
    </submittedName>
</protein>
<evidence type="ECO:0000259" key="1">
    <source>
        <dbReference type="Pfam" id="PF06985"/>
    </source>
</evidence>
<dbReference type="OrthoDB" id="5125733at2759"/>
<keyword evidence="3" id="KW-1185">Reference proteome</keyword>
<dbReference type="PANTHER" id="PTHR33112:SF12">
    <property type="entry name" value="HETEROKARYON INCOMPATIBILITY DOMAIN-CONTAINING PROTEIN"/>
    <property type="match status" value="1"/>
</dbReference>
<feature type="domain" description="Heterokaryon incompatibility" evidence="1">
    <location>
        <begin position="484"/>
        <end position="630"/>
    </location>
</feature>
<sequence>MLVSRFDTAPIEYSKWKRSVMQCLFTVFGSARGVHDHPMGAKLACRVSFIRELTNTPDGKDQRCDALSSSSGALEASMTILWVPNWHAVYHLYENSHCVLMMLFPWNCSTSIDYTNWELEMAPGTYSLRTADQWLESQEIVVDSDTAGLRCWPSLTLPTRKYNTRVKPNDMVPPFTGNSATQSRHEVLPTGARHGVLETLSPVSTHDLALVGVIGGFALGAVLWLLVVCTCKLKANIASDGTSESAPLLNPQTDLQVRNLIASQRSGLIEVGAQKYQTAASDKDPLLCSICANLNFYKIFLDGIPEKEEIPLDSLSSILKKSYQCSFCRLIAFHVRRTWRLDKIPHFDLSRIECRMLSQNCGCLRGYPLPKFRCYRLHINMVGLPDLWERYPSSRAVAGSLRIHLMQDDAFKFGRPSDIHGRRVKNTVDIDLVKKWIKVCQKNHGDKCKSIWSVDDVAQKLPGFVRVVDVVSMAVIPAPPGCRYVTLSYVWGAVGAEYWTTKDNISERSTPGGLNAANLPQTITDSILFVRQLGERYIWIDALCIIQDDLQDKSTQIQTMDLIYGLSYFTIITASGTTAQDPLPGCRPRTRTLQQHIEVVQGLHLYVGPTRLREAVALSAWNTRCWTYQESALSHRRIYFTGQQVYFECRRSVFCEDIISENQRFIHHFERSGIGSLFGDSFSNYMYAVKECTRRNLTVESDIIDAVTGVTNALAIAFRLGDPTRAFQFGMMMTDLHHALLWHHDPHTPRARRPLPDGDSSPWPSWAWAAWRGTIDYLTIFRYEGISMDISPPQPVETFIDPWYIVDCSGDTVQFDVPPNRPVVWHGIPKTSYSPPRGVLDPTELTLDIHRPLEPGTLIFRTTSSHFDIVRRTRRSEELSATPIHHGLFDILSTAFPLPKAWAGTVVLPLDHPLPTSLEFIVLSRTDIRRVYDEESFPSYHECSLHVMAISSQNEGLMERVGLGIIHEAAWMASNAKEKVVFLR</sequence>
<comment type="caution">
    <text evidence="2">The sequence shown here is derived from an EMBL/GenBank/DDBJ whole genome shotgun (WGS) entry which is preliminary data.</text>
</comment>
<evidence type="ECO:0000313" key="3">
    <source>
        <dbReference type="Proteomes" id="UP000714275"/>
    </source>
</evidence>
<evidence type="ECO:0000313" key="2">
    <source>
        <dbReference type="EMBL" id="KAG1776245.1"/>
    </source>
</evidence>
<proteinExistence type="predicted"/>
<dbReference type="PANTHER" id="PTHR33112">
    <property type="entry name" value="DOMAIN PROTEIN, PUTATIVE-RELATED"/>
    <property type="match status" value="1"/>
</dbReference>
<dbReference type="Pfam" id="PF06985">
    <property type="entry name" value="HET"/>
    <property type="match status" value="1"/>
</dbReference>
<gene>
    <name evidence="2" type="ORF">EV702DRAFT_1230394</name>
</gene>
<name>A0A9P6ZT30_9AGAM</name>